<name>A0A840ISV7_9PSEU</name>
<dbReference type="Pfam" id="PF11755">
    <property type="entry name" value="DUF3311"/>
    <property type="match status" value="1"/>
</dbReference>
<feature type="transmembrane region" description="Helical" evidence="1">
    <location>
        <begin position="7"/>
        <end position="28"/>
    </location>
</feature>
<sequence length="72" mass="8033">MIRSRASVVIGLGVPVVAVVAGILVLAGNPTLVFGIPVVFCWMFCCFPLTTACLWVSWRFFDSRHYRQDGER</sequence>
<evidence type="ECO:0000313" key="3">
    <source>
        <dbReference type="Proteomes" id="UP000581769"/>
    </source>
</evidence>
<keyword evidence="1" id="KW-0812">Transmembrane</keyword>
<evidence type="ECO:0008006" key="4">
    <source>
        <dbReference type="Google" id="ProtNLM"/>
    </source>
</evidence>
<gene>
    <name evidence="2" type="ORF">BJY18_001559</name>
</gene>
<dbReference type="InterPro" id="IPR021741">
    <property type="entry name" value="DUF3311"/>
</dbReference>
<comment type="caution">
    <text evidence="2">The sequence shown here is derived from an EMBL/GenBank/DDBJ whole genome shotgun (WGS) entry which is preliminary data.</text>
</comment>
<dbReference type="EMBL" id="JACHMG010000001">
    <property type="protein sequence ID" value="MBB4684074.1"/>
    <property type="molecule type" value="Genomic_DNA"/>
</dbReference>
<evidence type="ECO:0000313" key="2">
    <source>
        <dbReference type="EMBL" id="MBB4684074.1"/>
    </source>
</evidence>
<dbReference type="RefSeq" id="WP_184778918.1">
    <property type="nucleotide sequence ID" value="NZ_JACHMG010000001.1"/>
</dbReference>
<reference evidence="2 3" key="1">
    <citation type="submission" date="2020-08" db="EMBL/GenBank/DDBJ databases">
        <title>Sequencing the genomes of 1000 actinobacteria strains.</title>
        <authorList>
            <person name="Klenk H.-P."/>
        </authorList>
    </citation>
    <scope>NUCLEOTIDE SEQUENCE [LARGE SCALE GENOMIC DNA]</scope>
    <source>
        <strain evidence="2 3">DSM 45859</strain>
    </source>
</reference>
<feature type="transmembrane region" description="Helical" evidence="1">
    <location>
        <begin position="34"/>
        <end position="58"/>
    </location>
</feature>
<keyword evidence="1" id="KW-0472">Membrane</keyword>
<keyword evidence="3" id="KW-1185">Reference proteome</keyword>
<accession>A0A840ISV7</accession>
<evidence type="ECO:0000256" key="1">
    <source>
        <dbReference type="SAM" id="Phobius"/>
    </source>
</evidence>
<dbReference type="AlphaFoldDB" id="A0A840ISV7"/>
<dbReference type="Proteomes" id="UP000581769">
    <property type="component" value="Unassembled WGS sequence"/>
</dbReference>
<protein>
    <recommendedName>
        <fullName evidence="4">DUF3311 domain-containing protein</fullName>
    </recommendedName>
</protein>
<proteinExistence type="predicted"/>
<organism evidence="2 3">
    <name type="scientific">Amycolatopsis jiangsuensis</name>
    <dbReference type="NCBI Taxonomy" id="1181879"/>
    <lineage>
        <taxon>Bacteria</taxon>
        <taxon>Bacillati</taxon>
        <taxon>Actinomycetota</taxon>
        <taxon>Actinomycetes</taxon>
        <taxon>Pseudonocardiales</taxon>
        <taxon>Pseudonocardiaceae</taxon>
        <taxon>Amycolatopsis</taxon>
    </lineage>
</organism>
<keyword evidence="1" id="KW-1133">Transmembrane helix</keyword>